<keyword evidence="2" id="KW-1185">Reference proteome</keyword>
<dbReference type="EMBL" id="CP094326">
    <property type="protein sequence ID" value="UNZ00164.1"/>
    <property type="molecule type" value="Genomic_DNA"/>
</dbReference>
<accession>A0ABY3YR13</accession>
<organism evidence="1 2">
    <name type="scientific">Zhouia spongiae</name>
    <dbReference type="NCBI Taxonomy" id="2202721"/>
    <lineage>
        <taxon>Bacteria</taxon>
        <taxon>Pseudomonadati</taxon>
        <taxon>Bacteroidota</taxon>
        <taxon>Flavobacteriia</taxon>
        <taxon>Flavobacteriales</taxon>
        <taxon>Flavobacteriaceae</taxon>
        <taxon>Zhouia</taxon>
    </lineage>
</organism>
<proteinExistence type="predicted"/>
<evidence type="ECO:0008006" key="3">
    <source>
        <dbReference type="Google" id="ProtNLM"/>
    </source>
</evidence>
<dbReference type="Proteomes" id="UP000829476">
    <property type="component" value="Chromosome"/>
</dbReference>
<dbReference type="RefSeq" id="WP_242938531.1">
    <property type="nucleotide sequence ID" value="NZ_CP094326.1"/>
</dbReference>
<reference evidence="1 2" key="1">
    <citation type="journal article" date="2018" name="Int. J. Syst. Evol. Microbiol.">
        <title>Zhouia spongiae sp. nov., isolated from a marine sponge.</title>
        <authorList>
            <person name="Zhuang L."/>
            <person name="Lin B."/>
            <person name="Qin F."/>
            <person name="Luo L."/>
        </authorList>
    </citation>
    <scope>NUCLEOTIDE SEQUENCE [LARGE SCALE GENOMIC DNA]</scope>
    <source>
        <strain evidence="1 2">HN-Y44</strain>
    </source>
</reference>
<evidence type="ECO:0000313" key="1">
    <source>
        <dbReference type="EMBL" id="UNZ00164.1"/>
    </source>
</evidence>
<evidence type="ECO:0000313" key="2">
    <source>
        <dbReference type="Proteomes" id="UP000829476"/>
    </source>
</evidence>
<protein>
    <recommendedName>
        <fullName evidence="3">Lipocalin-like domain-containing protein</fullName>
    </recommendedName>
</protein>
<name>A0ABY3YR13_9FLAO</name>
<dbReference type="PROSITE" id="PS51257">
    <property type="entry name" value="PROKAR_LIPOPROTEIN"/>
    <property type="match status" value="1"/>
</dbReference>
<sequence>MPSDKPLKVLLVLITAVFLSCCNNNNLKNRITNNWQVTKMQRYVKVTSNRYTTIDIDISPKTSYNFKENGKTEIITQLGSKMNGSWKNIDSTIIIRIKGEKRLFKVDSITDVSMLLSSDQFKFYLKKKNQPVK</sequence>
<gene>
    <name evidence="1" type="ORF">MQE36_07420</name>
</gene>